<evidence type="ECO:0000313" key="1">
    <source>
        <dbReference type="EMBL" id="AKM82671.1"/>
    </source>
</evidence>
<accession>A0A0G4B3X9</accession>
<dbReference type="Proteomes" id="UP000035648">
    <property type="component" value="Chromosome"/>
</dbReference>
<name>A0A0G4B3X9_9BACT</name>
<dbReference type="EMBL" id="CP011213">
    <property type="protein sequence ID" value="AKM82671.1"/>
    <property type="molecule type" value="Genomic_DNA"/>
</dbReference>
<gene>
    <name evidence="1" type="ORF">UT28_C0001G0894</name>
</gene>
<dbReference type="AlphaFoldDB" id="A0A0G4B3X9"/>
<proteinExistence type="predicted"/>
<protein>
    <submittedName>
        <fullName evidence="1">Uncharacterized protein</fullName>
    </submittedName>
</protein>
<reference evidence="1 2" key="1">
    <citation type="journal article" date="2015" name="Nature">
        <title>rRNA introns, odd ribosomes, and small enigmatic genomes across a large radiation of phyla.</title>
        <authorList>
            <person name="Brown C.T."/>
            <person name="Hug L.A."/>
            <person name="Thomas B.C."/>
            <person name="Sharon I."/>
            <person name="Castelle C.J."/>
            <person name="Singh A."/>
            <person name="Wilkins M.J."/>
            <person name="Williams K.H."/>
            <person name="Banfield J.F."/>
        </authorList>
    </citation>
    <scope>NUCLEOTIDE SEQUENCE [LARGE SCALE GENOMIC DNA]</scope>
</reference>
<dbReference type="KEGG" id="bbgw:UT28_C0001G0894"/>
<evidence type="ECO:0000313" key="2">
    <source>
        <dbReference type="Proteomes" id="UP000035648"/>
    </source>
</evidence>
<organism evidence="1 2">
    <name type="scientific">Berkelbacteria bacterium GW2011_GWE1_39_12</name>
    <dbReference type="NCBI Taxonomy" id="1618337"/>
    <lineage>
        <taxon>Bacteria</taxon>
        <taxon>Candidatus Berkelbacteria</taxon>
    </lineage>
</organism>
<sequence>MGLRTLVLHCGDIDSAVHPDWKIMSAIQSRPGKVVRGEELFGPGHLVETWDIGHDSYSGFPPGIANHNDYEALVIGRTIRSLYCREPYTILVAGQNPLVEKVILLMSERLSEMPKTIIRFSSFYGEKSLYDNKAGYKFDCPKNYEQLWYLLRYLGEKFSDAPFPHEIMIELAIESFNKDILTAKPNQWQPILVI</sequence>